<dbReference type="SUPFAM" id="SSF54427">
    <property type="entry name" value="NTF2-like"/>
    <property type="match status" value="1"/>
</dbReference>
<evidence type="ECO:0008006" key="3">
    <source>
        <dbReference type="Google" id="ProtNLM"/>
    </source>
</evidence>
<dbReference type="Proteomes" id="UP000597444">
    <property type="component" value="Unassembled WGS sequence"/>
</dbReference>
<accession>A0A8J3IK37</accession>
<gene>
    <name evidence="1" type="ORF">KSF_016690</name>
</gene>
<proteinExistence type="predicted"/>
<evidence type="ECO:0000313" key="1">
    <source>
        <dbReference type="EMBL" id="GHO91621.1"/>
    </source>
</evidence>
<protein>
    <recommendedName>
        <fullName evidence="3">Ester cyclase</fullName>
    </recommendedName>
</protein>
<comment type="caution">
    <text evidence="1">The sequence shown here is derived from an EMBL/GenBank/DDBJ whole genome shotgun (WGS) entry which is preliminary data.</text>
</comment>
<dbReference type="InterPro" id="IPR009959">
    <property type="entry name" value="Cyclase_SnoaL-like"/>
</dbReference>
<organism evidence="1 2">
    <name type="scientific">Reticulibacter mediterranei</name>
    <dbReference type="NCBI Taxonomy" id="2778369"/>
    <lineage>
        <taxon>Bacteria</taxon>
        <taxon>Bacillati</taxon>
        <taxon>Chloroflexota</taxon>
        <taxon>Ktedonobacteria</taxon>
        <taxon>Ktedonobacterales</taxon>
        <taxon>Reticulibacteraceae</taxon>
        <taxon>Reticulibacter</taxon>
    </lineage>
</organism>
<dbReference type="RefSeq" id="WP_220202506.1">
    <property type="nucleotide sequence ID" value="NZ_BNJK01000001.1"/>
</dbReference>
<evidence type="ECO:0000313" key="2">
    <source>
        <dbReference type="Proteomes" id="UP000597444"/>
    </source>
</evidence>
<dbReference type="PANTHER" id="PTHR38436:SF1">
    <property type="entry name" value="ESTER CYCLASE"/>
    <property type="match status" value="1"/>
</dbReference>
<dbReference type="AlphaFoldDB" id="A0A8J3IK37"/>
<keyword evidence="2" id="KW-1185">Reference proteome</keyword>
<dbReference type="InterPro" id="IPR032710">
    <property type="entry name" value="NTF2-like_dom_sf"/>
</dbReference>
<dbReference type="GO" id="GO:0030638">
    <property type="term" value="P:polyketide metabolic process"/>
    <property type="evidence" value="ECO:0007669"/>
    <property type="project" value="InterPro"/>
</dbReference>
<sequence length="139" mass="15189">MSTENNKEIVRRYRQAHTTNNLDELDDIIAEDLIPHNLLPGLPSGLEGAKLAHQTVLASFPDYMTTTEGELVAENDKVVERWSCTATFTGAPYQGTPANGRSFSVTGISIYRLAQGKIVEHWAEADFLGASQQLGTLPS</sequence>
<dbReference type="Gene3D" id="3.10.450.50">
    <property type="match status" value="1"/>
</dbReference>
<dbReference type="EMBL" id="BNJK01000001">
    <property type="protein sequence ID" value="GHO91621.1"/>
    <property type="molecule type" value="Genomic_DNA"/>
</dbReference>
<reference evidence="1" key="1">
    <citation type="submission" date="2020-10" db="EMBL/GenBank/DDBJ databases">
        <title>Taxonomic study of unclassified bacteria belonging to the class Ktedonobacteria.</title>
        <authorList>
            <person name="Yabe S."/>
            <person name="Wang C.M."/>
            <person name="Zheng Y."/>
            <person name="Sakai Y."/>
            <person name="Cavaletti L."/>
            <person name="Monciardini P."/>
            <person name="Donadio S."/>
        </authorList>
    </citation>
    <scope>NUCLEOTIDE SEQUENCE</scope>
    <source>
        <strain evidence="1">ID150040</strain>
    </source>
</reference>
<dbReference type="Pfam" id="PF07366">
    <property type="entry name" value="SnoaL"/>
    <property type="match status" value="1"/>
</dbReference>
<name>A0A8J3IK37_9CHLR</name>
<dbReference type="PANTHER" id="PTHR38436">
    <property type="entry name" value="POLYKETIDE CYCLASE SNOAL-LIKE DOMAIN"/>
    <property type="match status" value="1"/>
</dbReference>